<reference evidence="11 12" key="1">
    <citation type="submission" date="2016-10" db="EMBL/GenBank/DDBJ databases">
        <authorList>
            <person name="Varghese N."/>
            <person name="Submissions S."/>
        </authorList>
    </citation>
    <scope>NUCLEOTIDE SEQUENCE [LARGE SCALE GENOMIC DNA]</scope>
    <source>
        <strain evidence="11 12">DSM 16392</strain>
    </source>
</reference>
<dbReference type="PROSITE" id="PS52040">
    <property type="entry name" value="TOPO_IIA"/>
    <property type="match status" value="1"/>
</dbReference>
<dbReference type="SUPFAM" id="SSF101904">
    <property type="entry name" value="GyrA/ParC C-terminal domain-like"/>
    <property type="match status" value="1"/>
</dbReference>
<dbReference type="Pfam" id="PF03989">
    <property type="entry name" value="DNA_gyraseA_C"/>
    <property type="match status" value="3"/>
</dbReference>
<evidence type="ECO:0000256" key="9">
    <source>
        <dbReference type="SAM" id="MobiDB-lite"/>
    </source>
</evidence>
<keyword evidence="6 7" id="KW-0413">Isomerase</keyword>
<feature type="site" description="Interaction with DNA" evidence="7">
    <location>
        <position position="41"/>
    </location>
</feature>
<feature type="region of interest" description="Disordered" evidence="9">
    <location>
        <begin position="720"/>
        <end position="745"/>
    </location>
</feature>
<dbReference type="InterPro" id="IPR050220">
    <property type="entry name" value="Type_II_DNA_Topoisomerases"/>
</dbReference>
<dbReference type="EMBL" id="FOSK01000008">
    <property type="protein sequence ID" value="SFK69894.1"/>
    <property type="molecule type" value="Genomic_DNA"/>
</dbReference>
<sequence>MIGHDGPETINLKDALEERYLSYALTTIMHRALPDVRDGLKPVHRRILYGMRLLKLDPNQGFKKCARVVGDVMGKYHPHGDAAIYDALVRLAQDFSVRYPMVDGQGNFGNIDGDSAAAMRYTEARMTDVATRILDGLNENAVDFRETYDGLDSEPVVLPGSFPNLLANGSTGIAVGMATSIPPHNAYELCNACQLLISKPEAEIEELLEHIKGPDFPTGGTIVNDQGSIVEAYKTGRGSFRTRAKWHKEEGQRGTYNIVVTEIPYVVQKSRLIEKIAELLMARKLPLLDDIRDESAEDVRVVLVPRNKNVDPELLMASLFKLTDLENRFSLNMNVLSKGVVPKVMNLKEVLQEWLEHQKEVLVRRSNHRLDQINHRLEVLEGYLIAYLNIDEVIRIIREEDDAKASLIQAFKLTDVQAEAILNMRLRSLRKLEEFEIKKEHDKLSKEKAGLEALLASDKKQWNRVSKQVGEIGKAYGPETEIGKRRTDFSTATDHDLEEIHQAMIEKEPITVVISEKGWIRTLKGHVQDVTTLTFKQGDQLHLSFHAETTSKILIFTSGGKFYTLGADKLPGGRGHGEPIRLMLDMDETQEIISAFVHEPERKLLMSTDGAYGFVVQEKDVIANTRKGKQVLNVTAPAKAVLCVPAVGDYVAVIGHNRKLLTFPLSQIAVMTRGRGVRLQRYRDGGISDIKTFSSEEGLTWTDASGRVFKRSLEEMQDWRGDRGQAGRLPPNGFPRTNKFDGSST</sequence>
<dbReference type="Gene3D" id="1.10.268.10">
    <property type="entry name" value="Topoisomerase, domain 3"/>
    <property type="match status" value="1"/>
</dbReference>
<evidence type="ECO:0000259" key="10">
    <source>
        <dbReference type="PROSITE" id="PS52040"/>
    </source>
</evidence>
<dbReference type="NCBIfam" id="NF004044">
    <property type="entry name" value="PRK05561.1"/>
    <property type="match status" value="1"/>
</dbReference>
<keyword evidence="5 7" id="KW-0472">Membrane</keyword>
<keyword evidence="3 7" id="KW-0799">Topoisomerase</keyword>
<dbReference type="NCBIfam" id="TIGR01062">
    <property type="entry name" value="parC_Gneg"/>
    <property type="match status" value="1"/>
</dbReference>
<dbReference type="Gene3D" id="3.90.199.10">
    <property type="entry name" value="Topoisomerase II, domain 5"/>
    <property type="match status" value="1"/>
</dbReference>
<feature type="domain" description="Topo IIA-type catalytic" evidence="10">
    <location>
        <begin position="33"/>
        <end position="497"/>
    </location>
</feature>
<comment type="similarity">
    <text evidence="7">Belongs to the type II topoisomerase GyrA/ParC subunit family. ParC type 1 subfamily.</text>
</comment>
<evidence type="ECO:0000256" key="2">
    <source>
        <dbReference type="ARBA" id="ARBA00022475"/>
    </source>
</evidence>
<evidence type="ECO:0000256" key="5">
    <source>
        <dbReference type="ARBA" id="ARBA00023136"/>
    </source>
</evidence>
<dbReference type="EC" id="5.6.2.2" evidence="7"/>
<comment type="subunit">
    <text evidence="7">Heterotetramer composed of ParC and ParE.</text>
</comment>
<dbReference type="InterPro" id="IPR013758">
    <property type="entry name" value="Topo_IIA_A/C_ab"/>
</dbReference>
<feature type="site" description="Interaction with DNA" evidence="7">
    <location>
        <position position="79"/>
    </location>
</feature>
<protein>
    <recommendedName>
        <fullName evidence="7">DNA topoisomerase 4 subunit A</fullName>
        <ecNumber evidence="7">5.6.2.2</ecNumber>
    </recommendedName>
    <alternativeName>
        <fullName evidence="7">Topoisomerase IV subunit A</fullName>
    </alternativeName>
</protein>
<dbReference type="InterPro" id="IPR013757">
    <property type="entry name" value="Topo_IIA_A_a_sf"/>
</dbReference>
<keyword evidence="12" id="KW-1185">Reference proteome</keyword>
<dbReference type="InterPro" id="IPR006691">
    <property type="entry name" value="GyrA/parC_rep"/>
</dbReference>
<evidence type="ECO:0000313" key="12">
    <source>
        <dbReference type="Proteomes" id="UP000199598"/>
    </source>
</evidence>
<accession>A0A1I4BM22</accession>
<evidence type="ECO:0000313" key="11">
    <source>
        <dbReference type="EMBL" id="SFK69894.1"/>
    </source>
</evidence>
<dbReference type="Pfam" id="PF00521">
    <property type="entry name" value="DNA_topoisoIV"/>
    <property type="match status" value="1"/>
</dbReference>
<organism evidence="11 12">
    <name type="scientific">Pseudovibrio ascidiaceicola</name>
    <dbReference type="NCBI Taxonomy" id="285279"/>
    <lineage>
        <taxon>Bacteria</taxon>
        <taxon>Pseudomonadati</taxon>
        <taxon>Pseudomonadota</taxon>
        <taxon>Alphaproteobacteria</taxon>
        <taxon>Hyphomicrobiales</taxon>
        <taxon>Stappiaceae</taxon>
        <taxon>Pseudovibrio</taxon>
    </lineage>
</organism>
<feature type="site" description="Transition state stabilizer" evidence="7">
    <location>
        <position position="120"/>
    </location>
</feature>
<proteinExistence type="inferred from homology"/>
<dbReference type="InterPro" id="IPR002205">
    <property type="entry name" value="Topo_IIA_dom_A"/>
</dbReference>
<comment type="function">
    <text evidence="7">Topoisomerase IV is essential for chromosome segregation. It relaxes supercoiled DNA. Performs the decatenation events required during the replication of a circular DNA molecule.</text>
</comment>
<gene>
    <name evidence="7" type="primary">parC</name>
    <name evidence="11" type="ORF">SAMN04488518_10838</name>
</gene>
<dbReference type="SUPFAM" id="SSF56719">
    <property type="entry name" value="Type II DNA topoisomerase"/>
    <property type="match status" value="1"/>
</dbReference>
<keyword evidence="4 7" id="KW-0238">DNA-binding</keyword>
<dbReference type="PANTHER" id="PTHR43493">
    <property type="entry name" value="DNA GYRASE/TOPOISOMERASE SUBUNIT A"/>
    <property type="match status" value="1"/>
</dbReference>
<dbReference type="InterPro" id="IPR005742">
    <property type="entry name" value="TopoIV_A_Gneg"/>
</dbReference>
<comment type="catalytic activity">
    <reaction evidence="1 7 8">
        <text>ATP-dependent breakage, passage and rejoining of double-stranded DNA.</text>
        <dbReference type="EC" id="5.6.2.2"/>
    </reaction>
</comment>
<dbReference type="PANTHER" id="PTHR43493:SF1">
    <property type="entry name" value="DNA TOPOISOMERASE 4 SUBUNIT A"/>
    <property type="match status" value="1"/>
</dbReference>
<keyword evidence="2 7" id="KW-1003">Cell membrane</keyword>
<feature type="site" description="Interaction with DNA" evidence="7">
    <location>
        <position position="77"/>
    </location>
</feature>
<dbReference type="Gene3D" id="3.30.1360.40">
    <property type="match status" value="1"/>
</dbReference>
<evidence type="ECO:0000256" key="8">
    <source>
        <dbReference type="PROSITE-ProRule" id="PRU01384"/>
    </source>
</evidence>
<dbReference type="InterPro" id="IPR013760">
    <property type="entry name" value="Topo_IIA-like_dom_sf"/>
</dbReference>
<feature type="active site" description="O-(5'-phospho-DNA)-tyrosine intermediate" evidence="7 8">
    <location>
        <position position="121"/>
    </location>
</feature>
<dbReference type="CDD" id="cd00187">
    <property type="entry name" value="TOP4c"/>
    <property type="match status" value="1"/>
</dbReference>
<dbReference type="HAMAP" id="MF_00936">
    <property type="entry name" value="ParC_type1"/>
    <property type="match status" value="1"/>
</dbReference>
<evidence type="ECO:0000256" key="4">
    <source>
        <dbReference type="ARBA" id="ARBA00023125"/>
    </source>
</evidence>
<dbReference type="InterPro" id="IPR035516">
    <property type="entry name" value="Gyrase/topoIV_suA_C"/>
</dbReference>
<name>A0A1I4BM22_9HYPH</name>
<comment type="subcellular location">
    <subcellularLocation>
        <location evidence="7">Cell membrane</location>
        <topology evidence="7">Peripheral membrane protein</topology>
    </subcellularLocation>
</comment>
<dbReference type="Proteomes" id="UP000199598">
    <property type="component" value="Unassembled WGS sequence"/>
</dbReference>
<evidence type="ECO:0000256" key="1">
    <source>
        <dbReference type="ARBA" id="ARBA00000185"/>
    </source>
</evidence>
<dbReference type="Gene3D" id="2.120.10.90">
    <property type="entry name" value="DNA gyrase/topoisomerase IV, subunit A, C-terminal"/>
    <property type="match status" value="1"/>
</dbReference>
<evidence type="ECO:0000256" key="6">
    <source>
        <dbReference type="ARBA" id="ARBA00023235"/>
    </source>
</evidence>
<comment type="caution">
    <text evidence="11">The sequence shown here is derived from an EMBL/GenBank/DDBJ whole genome shotgun (WGS) entry which is preliminary data.</text>
</comment>
<dbReference type="SMART" id="SM00434">
    <property type="entry name" value="TOP4c"/>
    <property type="match status" value="1"/>
</dbReference>
<evidence type="ECO:0000256" key="3">
    <source>
        <dbReference type="ARBA" id="ARBA00023029"/>
    </source>
</evidence>
<evidence type="ECO:0000256" key="7">
    <source>
        <dbReference type="HAMAP-Rule" id="MF_00936"/>
    </source>
</evidence>